<dbReference type="RefSeq" id="XP_018290783.1">
    <property type="nucleotide sequence ID" value="XM_018429033.1"/>
</dbReference>
<accession>A0A162U6J3</accession>
<evidence type="ECO:0000313" key="9">
    <source>
        <dbReference type="EMBL" id="OAD72743.1"/>
    </source>
</evidence>
<dbReference type="GO" id="GO:0005506">
    <property type="term" value="F:iron ion binding"/>
    <property type="evidence" value="ECO:0007669"/>
    <property type="project" value="InterPro"/>
</dbReference>
<comment type="cofactor">
    <cofactor evidence="7">
        <name>heme</name>
        <dbReference type="ChEBI" id="CHEBI:30413"/>
    </cofactor>
</comment>
<proteinExistence type="inferred from homology"/>
<keyword evidence="10" id="KW-1185">Reference proteome</keyword>
<dbReference type="GO" id="GO:0016705">
    <property type="term" value="F:oxidoreductase activity, acting on paired donors, with incorporation or reduction of molecular oxygen"/>
    <property type="evidence" value="ECO:0007669"/>
    <property type="project" value="InterPro"/>
</dbReference>
<dbReference type="VEuPathDB" id="FungiDB:PHYBLDRAFT_125159"/>
<dbReference type="EMBL" id="KV440982">
    <property type="protein sequence ID" value="OAD72743.1"/>
    <property type="molecule type" value="Genomic_DNA"/>
</dbReference>
<dbReference type="GeneID" id="28989939"/>
<feature type="binding site" description="axial binding residue" evidence="7">
    <location>
        <position position="470"/>
    </location>
    <ligand>
        <name>heme</name>
        <dbReference type="ChEBI" id="CHEBI:30413"/>
    </ligand>
    <ligandPart>
        <name>Fe</name>
        <dbReference type="ChEBI" id="CHEBI:18248"/>
    </ligandPart>
</feature>
<dbReference type="InterPro" id="IPR017972">
    <property type="entry name" value="Cyt_P450_CS"/>
</dbReference>
<protein>
    <submittedName>
        <fullName evidence="9">CYP509 protein</fullName>
    </submittedName>
</protein>
<dbReference type="InterPro" id="IPR002401">
    <property type="entry name" value="Cyt_P450_E_grp-I"/>
</dbReference>
<dbReference type="GO" id="GO:0004497">
    <property type="term" value="F:monooxygenase activity"/>
    <property type="evidence" value="ECO:0007669"/>
    <property type="project" value="UniProtKB-KW"/>
</dbReference>
<dbReference type="PANTHER" id="PTHR24291">
    <property type="entry name" value="CYTOCHROME P450 FAMILY 4"/>
    <property type="match status" value="1"/>
</dbReference>
<dbReference type="GO" id="GO:0020037">
    <property type="term" value="F:heme binding"/>
    <property type="evidence" value="ECO:0007669"/>
    <property type="project" value="InterPro"/>
</dbReference>
<evidence type="ECO:0000256" key="4">
    <source>
        <dbReference type="ARBA" id="ARBA00023002"/>
    </source>
</evidence>
<evidence type="ECO:0000256" key="1">
    <source>
        <dbReference type="ARBA" id="ARBA00010617"/>
    </source>
</evidence>
<sequence>MANSSFENLQSLFVDFVQPQLVQRKKQAGVIFSAVVLVLCYNTINKIIYPPKSLRHIPHVNYIAYTRSQLRKQPASEQARELLLPLLAENNGFYAIPFLGKWSVQVANPIAIKTILLKFDMFPKANSLSKSQGTLAHRFIGGPNVFLLEGKKWRKQRMISNPAFSRSMPVDMFGRITINLFKYLDNIDPTIDVLDTMKKWTLDTLGSAVFDFDFESLTKPNNEWTSIYYEINASLFVPIFNILPVLEKSFLWMFPKRKRVHDKMTKLKDMMRQVIIQKQARLKENKPNPNLKDTEKDLLTLLLESENEGHEPMSEDELMSNLCAFFFAGHDTTANALSSALYHLAVQQDVQKKAREEVINVLGDEPEDVIPSIEDTRQLDYLNLIIKENMRINPPVGGPLDRLVTEDIVLDGVLLPKGTSVKVAVYSLHRNPLLWDSPEEFRPERFLPGGEADKIEGMGYIPFSDGGRQCIGMNFSLVEQRVLLAMMLRKYTWKLSENTINKDELQVYAFNIMAPFDLKITLEKRY</sequence>
<keyword evidence="2 7" id="KW-0349">Heme</keyword>
<name>A0A162U6J3_PHYB8</name>
<keyword evidence="5 7" id="KW-0408">Iron</keyword>
<dbReference type="STRING" id="763407.A0A162U6J3"/>
<dbReference type="Pfam" id="PF00067">
    <property type="entry name" value="p450"/>
    <property type="match status" value="1"/>
</dbReference>
<evidence type="ECO:0000256" key="3">
    <source>
        <dbReference type="ARBA" id="ARBA00022723"/>
    </source>
</evidence>
<evidence type="ECO:0000256" key="5">
    <source>
        <dbReference type="ARBA" id="ARBA00023004"/>
    </source>
</evidence>
<dbReference type="Gene3D" id="1.10.630.10">
    <property type="entry name" value="Cytochrome P450"/>
    <property type="match status" value="1"/>
</dbReference>
<dbReference type="AlphaFoldDB" id="A0A162U6J3"/>
<dbReference type="InterPro" id="IPR036396">
    <property type="entry name" value="Cyt_P450_sf"/>
</dbReference>
<evidence type="ECO:0000256" key="8">
    <source>
        <dbReference type="RuleBase" id="RU000461"/>
    </source>
</evidence>
<dbReference type="InterPro" id="IPR050196">
    <property type="entry name" value="Cytochrome_P450_Monoox"/>
</dbReference>
<dbReference type="InParanoid" id="A0A162U6J3"/>
<evidence type="ECO:0000256" key="7">
    <source>
        <dbReference type="PIRSR" id="PIRSR602401-1"/>
    </source>
</evidence>
<evidence type="ECO:0000313" key="10">
    <source>
        <dbReference type="Proteomes" id="UP000077315"/>
    </source>
</evidence>
<evidence type="ECO:0000256" key="6">
    <source>
        <dbReference type="ARBA" id="ARBA00023033"/>
    </source>
</evidence>
<keyword evidence="3 7" id="KW-0479">Metal-binding</keyword>
<dbReference type="PRINTS" id="PR00385">
    <property type="entry name" value="P450"/>
</dbReference>
<dbReference type="PRINTS" id="PR00463">
    <property type="entry name" value="EP450I"/>
</dbReference>
<organism evidence="9 10">
    <name type="scientific">Phycomyces blakesleeanus (strain ATCC 8743b / DSM 1359 / FGSC 10004 / NBRC 33097 / NRRL 1555)</name>
    <dbReference type="NCBI Taxonomy" id="763407"/>
    <lineage>
        <taxon>Eukaryota</taxon>
        <taxon>Fungi</taxon>
        <taxon>Fungi incertae sedis</taxon>
        <taxon>Mucoromycota</taxon>
        <taxon>Mucoromycotina</taxon>
        <taxon>Mucoromycetes</taxon>
        <taxon>Mucorales</taxon>
        <taxon>Phycomycetaceae</taxon>
        <taxon>Phycomyces</taxon>
    </lineage>
</organism>
<gene>
    <name evidence="9" type="ORF">PHYBLDRAFT_125159</name>
</gene>
<dbReference type="PANTHER" id="PTHR24291:SF50">
    <property type="entry name" value="BIFUNCTIONAL ALBAFLAVENONE MONOOXYGENASE_TERPENE SYNTHASE"/>
    <property type="match status" value="1"/>
</dbReference>
<comment type="similarity">
    <text evidence="1 8">Belongs to the cytochrome P450 family.</text>
</comment>
<evidence type="ECO:0000256" key="2">
    <source>
        <dbReference type="ARBA" id="ARBA00022617"/>
    </source>
</evidence>
<dbReference type="Proteomes" id="UP000077315">
    <property type="component" value="Unassembled WGS sequence"/>
</dbReference>
<reference evidence="10" key="1">
    <citation type="submission" date="2015-06" db="EMBL/GenBank/DDBJ databases">
        <title>Expansion of signal transduction pathways in fungi by whole-genome duplication.</title>
        <authorList>
            <consortium name="DOE Joint Genome Institute"/>
            <person name="Corrochano L.M."/>
            <person name="Kuo A."/>
            <person name="Marcet-Houben M."/>
            <person name="Polaino S."/>
            <person name="Salamov A."/>
            <person name="Villalobos J.M."/>
            <person name="Alvarez M.I."/>
            <person name="Avalos J."/>
            <person name="Benito E.P."/>
            <person name="Benoit I."/>
            <person name="Burger G."/>
            <person name="Camino L.P."/>
            <person name="Canovas D."/>
            <person name="Cerda-Olmedo E."/>
            <person name="Cheng J.-F."/>
            <person name="Dominguez A."/>
            <person name="Elias M."/>
            <person name="Eslava A.P."/>
            <person name="Glaser F."/>
            <person name="Grimwood J."/>
            <person name="Gutierrez G."/>
            <person name="Heitman J."/>
            <person name="Henrissat B."/>
            <person name="Iturriaga E.A."/>
            <person name="Lang B.F."/>
            <person name="Lavin J.L."/>
            <person name="Lee S."/>
            <person name="Li W."/>
            <person name="Lindquist E."/>
            <person name="Lopez-Garcia S."/>
            <person name="Luque E.M."/>
            <person name="Marcos A.T."/>
            <person name="Martin J."/>
            <person name="McCluskey K."/>
            <person name="Medina H.R."/>
            <person name="Miralles-Duran A."/>
            <person name="Miyazaki A."/>
            <person name="Munoz-Torres E."/>
            <person name="Oguiza J.A."/>
            <person name="Ohm R."/>
            <person name="Olmedo M."/>
            <person name="Orejas M."/>
            <person name="Ortiz-Castellanos L."/>
            <person name="Pisabarro A.G."/>
            <person name="Rodriguez-Romero J."/>
            <person name="Ruiz-Herrera J."/>
            <person name="Ruiz-Vazquez R."/>
            <person name="Sanz C."/>
            <person name="Schackwitz W."/>
            <person name="Schmutz J."/>
            <person name="Shahriari M."/>
            <person name="Shelest E."/>
            <person name="Silva-Franco F."/>
            <person name="Soanes D."/>
            <person name="Syed K."/>
            <person name="Tagua V.G."/>
            <person name="Talbot N.J."/>
            <person name="Thon M."/>
            <person name="De vries R.P."/>
            <person name="Wiebenga A."/>
            <person name="Yadav J.S."/>
            <person name="Braun E.L."/>
            <person name="Baker S."/>
            <person name="Garre V."/>
            <person name="Horwitz B."/>
            <person name="Torres-Martinez S."/>
            <person name="Idnurm A."/>
            <person name="Herrera-Estrella A."/>
            <person name="Gabaldon T."/>
            <person name="Grigoriev I.V."/>
        </authorList>
    </citation>
    <scope>NUCLEOTIDE SEQUENCE [LARGE SCALE GENOMIC DNA]</scope>
    <source>
        <strain evidence="10">NRRL 1555(-)</strain>
    </source>
</reference>
<keyword evidence="4 8" id="KW-0560">Oxidoreductase</keyword>
<dbReference type="InterPro" id="IPR001128">
    <property type="entry name" value="Cyt_P450"/>
</dbReference>
<dbReference type="OrthoDB" id="1470350at2759"/>
<dbReference type="SUPFAM" id="SSF48264">
    <property type="entry name" value="Cytochrome P450"/>
    <property type="match status" value="1"/>
</dbReference>
<keyword evidence="6 8" id="KW-0503">Monooxygenase</keyword>
<dbReference type="PROSITE" id="PS00086">
    <property type="entry name" value="CYTOCHROME_P450"/>
    <property type="match status" value="1"/>
</dbReference>